<dbReference type="Gene3D" id="3.40.630.30">
    <property type="match status" value="1"/>
</dbReference>
<dbReference type="GO" id="GO:0016747">
    <property type="term" value="F:acyltransferase activity, transferring groups other than amino-acyl groups"/>
    <property type="evidence" value="ECO:0007669"/>
    <property type="project" value="InterPro"/>
</dbReference>
<gene>
    <name evidence="2" type="ordered locus">Acav_0281</name>
</gene>
<dbReference type="KEGG" id="aaa:Acav_0281"/>
<evidence type="ECO:0000313" key="2">
    <source>
        <dbReference type="EMBL" id="ADX44204.1"/>
    </source>
</evidence>
<dbReference type="Proteomes" id="UP000002482">
    <property type="component" value="Chromosome"/>
</dbReference>
<dbReference type="OrthoDB" id="9801656at2"/>
<feature type="domain" description="N-acetyltransferase" evidence="1">
    <location>
        <begin position="15"/>
        <end position="181"/>
    </location>
</feature>
<protein>
    <submittedName>
        <fullName evidence="2">GCN5-related N-acetyltransferase</fullName>
    </submittedName>
</protein>
<evidence type="ECO:0000259" key="1">
    <source>
        <dbReference type="PROSITE" id="PS51186"/>
    </source>
</evidence>
<accession>F0Q2U5</accession>
<dbReference type="InterPro" id="IPR000182">
    <property type="entry name" value="GNAT_dom"/>
</dbReference>
<dbReference type="PANTHER" id="PTHR43792">
    <property type="entry name" value="GNAT FAMILY, PUTATIVE (AFU_ORTHOLOGUE AFUA_3G00765)-RELATED-RELATED"/>
    <property type="match status" value="1"/>
</dbReference>
<dbReference type="PANTHER" id="PTHR43792:SF1">
    <property type="entry name" value="N-ACETYLTRANSFERASE DOMAIN-CONTAINING PROTEIN"/>
    <property type="match status" value="1"/>
</dbReference>
<dbReference type="Pfam" id="PF13302">
    <property type="entry name" value="Acetyltransf_3"/>
    <property type="match status" value="1"/>
</dbReference>
<dbReference type="RefSeq" id="WP_013592790.1">
    <property type="nucleotide sequence ID" value="NC_015138.1"/>
</dbReference>
<sequence length="192" mass="21607">MDLSLTSSPLQTPRLDLRAFHAADFPAYAAYHGDPQVYRFLYMAAPQGDRLHKQFAEVLSEPFAGEGDTWRQAVVRREDGVLVGEFLLKIASTAALQLEVGYIFNPHHAGRGYATEAVAALLEHGFEHIGAHRIFARLDARNTGSARVAERLGMRREAHLVQNDRFEGEWGDEFIYALLRAEWKARHGVPRP</sequence>
<dbReference type="EMBL" id="CP002521">
    <property type="protein sequence ID" value="ADX44204.1"/>
    <property type="molecule type" value="Genomic_DNA"/>
</dbReference>
<dbReference type="SUPFAM" id="SSF55729">
    <property type="entry name" value="Acyl-CoA N-acyltransferases (Nat)"/>
    <property type="match status" value="1"/>
</dbReference>
<reference evidence="2" key="1">
    <citation type="submission" date="2011-02" db="EMBL/GenBank/DDBJ databases">
        <title>Complete sequence of Acidovorax avenae subsp. avenae ATCC 19860.</title>
        <authorList>
            <consortium name="US DOE Joint Genome Institute"/>
            <person name="Lucas S."/>
            <person name="Copeland A."/>
            <person name="Lapidus A."/>
            <person name="Cheng J.-F."/>
            <person name="Goodwin L."/>
            <person name="Pitluck S."/>
            <person name="Chertkov O."/>
            <person name="Held B."/>
            <person name="Detter J.C."/>
            <person name="Han C."/>
            <person name="Tapia R."/>
            <person name="Land M."/>
            <person name="Hauser L."/>
            <person name="Kyrpides N."/>
            <person name="Ivanova N."/>
            <person name="Ovchinnikova G."/>
            <person name="Pagani I."/>
            <person name="Gordon S."/>
            <person name="Woyke T."/>
        </authorList>
    </citation>
    <scope>NUCLEOTIDE SEQUENCE</scope>
    <source>
        <strain evidence="2">ATCC 19860</strain>
    </source>
</reference>
<dbReference type="InterPro" id="IPR016181">
    <property type="entry name" value="Acyl_CoA_acyltransferase"/>
</dbReference>
<dbReference type="InterPro" id="IPR051531">
    <property type="entry name" value="N-acetyltransferase"/>
</dbReference>
<dbReference type="HOGENOM" id="CLU_013985_3_6_4"/>
<dbReference type="GeneID" id="34239281"/>
<dbReference type="PROSITE" id="PS51186">
    <property type="entry name" value="GNAT"/>
    <property type="match status" value="1"/>
</dbReference>
<dbReference type="AlphaFoldDB" id="F0Q2U5"/>
<organism evidence="2 3">
    <name type="scientific">Paracidovorax avenae (strain ATCC 19860 / DSM 7227 / CCUG 15838 / JCM 20985 / LMG 2117 / NCPPB 1011)</name>
    <name type="common">Acidovorax avenae</name>
    <dbReference type="NCBI Taxonomy" id="643561"/>
    <lineage>
        <taxon>Bacteria</taxon>
        <taxon>Pseudomonadati</taxon>
        <taxon>Pseudomonadota</taxon>
        <taxon>Betaproteobacteria</taxon>
        <taxon>Burkholderiales</taxon>
        <taxon>Comamonadaceae</taxon>
        <taxon>Paracidovorax</taxon>
    </lineage>
</organism>
<name>F0Q2U5_PARA1</name>
<keyword evidence="3" id="KW-1185">Reference proteome</keyword>
<evidence type="ECO:0000313" key="3">
    <source>
        <dbReference type="Proteomes" id="UP000002482"/>
    </source>
</evidence>
<proteinExistence type="predicted"/>
<keyword evidence="2" id="KW-0808">Transferase</keyword>